<sequence length="330" mass="35729">MSMATTISPSCHLLRLHHLRRPHPPPRPPPLSSSTLLSLFFKPLLATPPPATAAAAAFSSATAATVLSSSPKLTPPTPASKSLFITGPPASLTVRPLPLLRQSISSAAFPQTSSSHREASHDGEENDDEIRDIDDDDEEEESYDEEEEEEEEEELGEGIVAVAEEVREPEPEPKGSESIRPVNGKKGPGLSLNLSVKEKKELASYAHSLGKKLKCQLVGKSGVTENVAASFVETLEANELLKIKIHRTCPGELDEVVDKLQAVTGSVVVGQIGRTVIIYRPSLTKLEAEEKKKQAQSVFMRKRMKPRPALVKNGQASRMTARARRGSSKA</sequence>
<dbReference type="SMART" id="SM01103">
    <property type="entry name" value="CRS1_YhbY"/>
    <property type="match status" value="1"/>
</dbReference>
<feature type="compositionally biased region" description="Acidic residues" evidence="3">
    <location>
        <begin position="124"/>
        <end position="156"/>
    </location>
</feature>
<dbReference type="FunFam" id="3.30.110.60:FF:000004">
    <property type="entry name" value="RNA-binding CRS1 / YhbY (CRM) domain protein"/>
    <property type="match status" value="1"/>
</dbReference>
<dbReference type="EMBL" id="MTKT01001810">
    <property type="protein sequence ID" value="OWM83892.1"/>
    <property type="molecule type" value="Genomic_DNA"/>
</dbReference>
<evidence type="ECO:0000259" key="4">
    <source>
        <dbReference type="PROSITE" id="PS51295"/>
    </source>
</evidence>
<evidence type="ECO:0000313" key="6">
    <source>
        <dbReference type="Proteomes" id="UP000197138"/>
    </source>
</evidence>
<feature type="compositionally biased region" description="Basic and acidic residues" evidence="3">
    <location>
        <begin position="164"/>
        <end position="177"/>
    </location>
</feature>
<dbReference type="Proteomes" id="UP000515151">
    <property type="component" value="Chromosome 4"/>
</dbReference>
<dbReference type="GeneID" id="116203447"/>
<feature type="region of interest" description="Disordered" evidence="3">
    <location>
        <begin position="304"/>
        <end position="330"/>
    </location>
</feature>
<feature type="domain" description="CRM" evidence="4">
    <location>
        <begin position="192"/>
        <end position="291"/>
    </location>
</feature>
<feature type="region of interest" description="Disordered" evidence="3">
    <location>
        <begin position="68"/>
        <end position="88"/>
    </location>
</feature>
<evidence type="ECO:0000313" key="8">
    <source>
        <dbReference type="RefSeq" id="XP_031391038.1"/>
    </source>
</evidence>
<dbReference type="GO" id="GO:0003723">
    <property type="term" value="F:RNA binding"/>
    <property type="evidence" value="ECO:0007669"/>
    <property type="project" value="UniProtKB-UniRule"/>
</dbReference>
<dbReference type="PANTHER" id="PTHR47714:SF1">
    <property type="entry name" value="RNA-BINDING CRS1 _ YHBY (CRM) DOMAIN PROTEIN"/>
    <property type="match status" value="1"/>
</dbReference>
<dbReference type="PANTHER" id="PTHR47714">
    <property type="entry name" value="CRS1/YHBY DOMAIN CONTAINING PROTEIN, EXPRESSED"/>
    <property type="match status" value="1"/>
</dbReference>
<dbReference type="AlphaFoldDB" id="A0A218XHR9"/>
<dbReference type="SUPFAM" id="SSF75471">
    <property type="entry name" value="YhbY-like"/>
    <property type="match status" value="1"/>
</dbReference>
<feature type="compositionally biased region" description="Basic residues" evidence="3">
    <location>
        <begin position="321"/>
        <end position="330"/>
    </location>
</feature>
<evidence type="ECO:0000256" key="3">
    <source>
        <dbReference type="SAM" id="MobiDB-lite"/>
    </source>
</evidence>
<evidence type="ECO:0000256" key="2">
    <source>
        <dbReference type="PROSITE-ProRule" id="PRU00626"/>
    </source>
</evidence>
<dbReference type="GO" id="GO:0009507">
    <property type="term" value="C:chloroplast"/>
    <property type="evidence" value="ECO:0007669"/>
    <property type="project" value="TreeGrafter"/>
</dbReference>
<name>A0A218XHR9_PUNGR</name>
<feature type="region of interest" description="Disordered" evidence="3">
    <location>
        <begin position="107"/>
        <end position="186"/>
    </location>
</feature>
<keyword evidence="7" id="KW-1185">Reference proteome</keyword>
<dbReference type="Pfam" id="PF01985">
    <property type="entry name" value="CRS1_YhbY"/>
    <property type="match status" value="1"/>
</dbReference>
<gene>
    <name evidence="8" type="primary">LOC116203447</name>
    <name evidence="5" type="ORF">CDL15_Pgr004323</name>
</gene>
<reference evidence="8" key="4">
    <citation type="submission" date="2025-04" db="UniProtKB">
        <authorList>
            <consortium name="RefSeq"/>
        </authorList>
    </citation>
    <scope>IDENTIFICATION</scope>
    <source>
        <tissue evidence="8">Leaf</tissue>
    </source>
</reference>
<dbReference type="RefSeq" id="XP_031391038.1">
    <property type="nucleotide sequence ID" value="XM_031535178.1"/>
</dbReference>
<accession>A0A218XHR9</accession>
<dbReference type="OrthoDB" id="2020593at2759"/>
<evidence type="ECO:0000313" key="7">
    <source>
        <dbReference type="Proteomes" id="UP000515151"/>
    </source>
</evidence>
<dbReference type="InterPro" id="IPR035920">
    <property type="entry name" value="YhbY-like_sf"/>
</dbReference>
<evidence type="ECO:0000256" key="1">
    <source>
        <dbReference type="ARBA" id="ARBA00022884"/>
    </source>
</evidence>
<reference evidence="6" key="1">
    <citation type="journal article" date="2017" name="Plant J.">
        <title>The pomegranate (Punica granatum L.) genome and the genomics of punicalagin biosynthesis.</title>
        <authorList>
            <person name="Qin G."/>
            <person name="Xu C."/>
            <person name="Ming R."/>
            <person name="Tang H."/>
            <person name="Guyot R."/>
            <person name="Kramer E.M."/>
            <person name="Hu Y."/>
            <person name="Yi X."/>
            <person name="Qi Y."/>
            <person name="Xu X."/>
            <person name="Gao Z."/>
            <person name="Pan H."/>
            <person name="Jian J."/>
            <person name="Tian Y."/>
            <person name="Yue Z."/>
            <person name="Xu Y."/>
        </authorList>
    </citation>
    <scope>NUCLEOTIDE SEQUENCE [LARGE SCALE GENOMIC DNA]</scope>
    <source>
        <strain evidence="6">cv. Dabenzi</strain>
    </source>
</reference>
<proteinExistence type="predicted"/>
<keyword evidence="1 2" id="KW-0694">RNA-binding</keyword>
<reference evidence="7" key="3">
    <citation type="journal article" date="2020" name="Plant Biotechnol. J.">
        <title>The pomegranate (Punica granatum L.) draft genome dissects genetic divergence between soft- and hard-seeded cultivars.</title>
        <authorList>
            <person name="Luo X."/>
            <person name="Li H."/>
            <person name="Wu Z."/>
            <person name="Yao W."/>
            <person name="Zhao P."/>
            <person name="Cao D."/>
            <person name="Yu H."/>
            <person name="Li K."/>
            <person name="Poudel K."/>
            <person name="Zhao D."/>
            <person name="Zhang F."/>
            <person name="Xia X."/>
            <person name="Chen L."/>
            <person name="Wang Q."/>
            <person name="Jing D."/>
            <person name="Cao S."/>
        </authorList>
    </citation>
    <scope>NUCLEOTIDE SEQUENCE [LARGE SCALE GENOMIC DNA]</scope>
</reference>
<evidence type="ECO:0000313" key="5">
    <source>
        <dbReference type="EMBL" id="OWM83892.1"/>
    </source>
</evidence>
<reference evidence="5" key="2">
    <citation type="submission" date="2017-06" db="EMBL/GenBank/DDBJ databases">
        <title>The pomegranate genome and the genomics of punicalagin biosynthesis.</title>
        <authorList>
            <person name="Xu C."/>
        </authorList>
    </citation>
    <scope>NUCLEOTIDE SEQUENCE [LARGE SCALE GENOMIC DNA]</scope>
    <source>
        <tissue evidence="5">Fresh leaf</tissue>
    </source>
</reference>
<protein>
    <submittedName>
        <fullName evidence="8">Lysine-specific demethylase RSBN1L-like</fullName>
    </submittedName>
</protein>
<organism evidence="5 6">
    <name type="scientific">Punica granatum</name>
    <name type="common">Pomegranate</name>
    <dbReference type="NCBI Taxonomy" id="22663"/>
    <lineage>
        <taxon>Eukaryota</taxon>
        <taxon>Viridiplantae</taxon>
        <taxon>Streptophyta</taxon>
        <taxon>Embryophyta</taxon>
        <taxon>Tracheophyta</taxon>
        <taxon>Spermatophyta</taxon>
        <taxon>Magnoliopsida</taxon>
        <taxon>eudicotyledons</taxon>
        <taxon>Gunneridae</taxon>
        <taxon>Pentapetalae</taxon>
        <taxon>rosids</taxon>
        <taxon>malvids</taxon>
        <taxon>Myrtales</taxon>
        <taxon>Lythraceae</taxon>
        <taxon>Punica</taxon>
    </lineage>
</organism>
<dbReference type="InterPro" id="IPR001890">
    <property type="entry name" value="RNA-binding_CRM"/>
</dbReference>
<dbReference type="Proteomes" id="UP000197138">
    <property type="component" value="Unassembled WGS sequence"/>
</dbReference>
<dbReference type="PROSITE" id="PS51295">
    <property type="entry name" value="CRM"/>
    <property type="match status" value="1"/>
</dbReference>
<dbReference type="Gene3D" id="3.30.110.60">
    <property type="entry name" value="YhbY-like"/>
    <property type="match status" value="1"/>
</dbReference>